<evidence type="ECO:0000313" key="8">
    <source>
        <dbReference type="Proteomes" id="UP000220102"/>
    </source>
</evidence>
<evidence type="ECO:0000313" key="7">
    <source>
        <dbReference type="EMBL" id="PEN13415.1"/>
    </source>
</evidence>
<protein>
    <submittedName>
        <fullName evidence="7">Manganese transporter</fullName>
    </submittedName>
</protein>
<dbReference type="PROSITE" id="PS51257">
    <property type="entry name" value="PROKAR_LIPOPROTEIN"/>
    <property type="match status" value="1"/>
</dbReference>
<dbReference type="PRINTS" id="PR00690">
    <property type="entry name" value="ADHESNFAMILY"/>
</dbReference>
<dbReference type="InterPro" id="IPR006128">
    <property type="entry name" value="Lipoprotein_PsaA-like"/>
</dbReference>
<dbReference type="GO" id="GO:0030001">
    <property type="term" value="P:metal ion transport"/>
    <property type="evidence" value="ECO:0007669"/>
    <property type="project" value="InterPro"/>
</dbReference>
<dbReference type="AlphaFoldDB" id="A0A2A8CXI9"/>
<comment type="similarity">
    <text evidence="2 6">Belongs to the bacterial solute-binding protein 9 family.</text>
</comment>
<dbReference type="EMBL" id="PDEQ01000004">
    <property type="protein sequence ID" value="PEN13415.1"/>
    <property type="molecule type" value="Genomic_DNA"/>
</dbReference>
<keyword evidence="4" id="KW-0479">Metal-binding</keyword>
<accession>A0A2A8CXI9</accession>
<evidence type="ECO:0000256" key="5">
    <source>
        <dbReference type="ARBA" id="ARBA00022729"/>
    </source>
</evidence>
<dbReference type="PANTHER" id="PTHR42953:SF1">
    <property type="entry name" value="METAL-BINDING PROTEIN HI_0362-RELATED"/>
    <property type="match status" value="1"/>
</dbReference>
<gene>
    <name evidence="7" type="ORF">CRI94_08815</name>
</gene>
<dbReference type="Pfam" id="PF01297">
    <property type="entry name" value="ZnuA"/>
    <property type="match status" value="1"/>
</dbReference>
<dbReference type="Proteomes" id="UP000220102">
    <property type="component" value="Unassembled WGS sequence"/>
</dbReference>
<proteinExistence type="inferred from homology"/>
<dbReference type="InterPro" id="IPR050492">
    <property type="entry name" value="Bact_metal-bind_prot9"/>
</dbReference>
<comment type="caution">
    <text evidence="7">The sequence shown here is derived from an EMBL/GenBank/DDBJ whole genome shotgun (WGS) entry which is preliminary data.</text>
</comment>
<keyword evidence="8" id="KW-1185">Reference proteome</keyword>
<evidence type="ECO:0000256" key="1">
    <source>
        <dbReference type="ARBA" id="ARBA00004196"/>
    </source>
</evidence>
<dbReference type="OrthoDB" id="9793396at2"/>
<evidence type="ECO:0000256" key="4">
    <source>
        <dbReference type="ARBA" id="ARBA00022723"/>
    </source>
</evidence>
<dbReference type="RefSeq" id="WP_098075335.1">
    <property type="nucleotide sequence ID" value="NZ_PDEQ01000004.1"/>
</dbReference>
<dbReference type="PANTHER" id="PTHR42953">
    <property type="entry name" value="HIGH-AFFINITY ZINC UPTAKE SYSTEM PROTEIN ZNUA-RELATED"/>
    <property type="match status" value="1"/>
</dbReference>
<dbReference type="InterPro" id="IPR006129">
    <property type="entry name" value="AdhesinB"/>
</dbReference>
<dbReference type="Gene3D" id="3.40.50.1980">
    <property type="entry name" value="Nitrogenase molybdenum iron protein domain"/>
    <property type="match status" value="2"/>
</dbReference>
<keyword evidence="5" id="KW-0732">Signal</keyword>
<dbReference type="SUPFAM" id="SSF53807">
    <property type="entry name" value="Helical backbone' metal receptor"/>
    <property type="match status" value="1"/>
</dbReference>
<dbReference type="PRINTS" id="PR00691">
    <property type="entry name" value="ADHESINB"/>
</dbReference>
<comment type="subcellular location">
    <subcellularLocation>
        <location evidence="1">Cell envelope</location>
    </subcellularLocation>
</comment>
<dbReference type="InterPro" id="IPR006127">
    <property type="entry name" value="ZnuA-like"/>
</dbReference>
<evidence type="ECO:0000256" key="2">
    <source>
        <dbReference type="ARBA" id="ARBA00011028"/>
    </source>
</evidence>
<dbReference type="GO" id="GO:0046872">
    <property type="term" value="F:metal ion binding"/>
    <property type="evidence" value="ECO:0007669"/>
    <property type="project" value="UniProtKB-KW"/>
</dbReference>
<reference evidence="7 8" key="1">
    <citation type="submission" date="2017-10" db="EMBL/GenBank/DDBJ databases">
        <title>Draft genome of Longibacter Salinarum.</title>
        <authorList>
            <person name="Goh K.M."/>
            <person name="Shamsir M.S."/>
            <person name="Lim S.W."/>
        </authorList>
    </citation>
    <scope>NUCLEOTIDE SEQUENCE [LARGE SCALE GENOMIC DNA]</scope>
    <source>
        <strain evidence="7 8">KCTC 52045</strain>
    </source>
</reference>
<dbReference type="GO" id="GO:0030313">
    <property type="term" value="C:cell envelope"/>
    <property type="evidence" value="ECO:0007669"/>
    <property type="project" value="UniProtKB-SubCell"/>
</dbReference>
<evidence type="ECO:0000256" key="3">
    <source>
        <dbReference type="ARBA" id="ARBA00022448"/>
    </source>
</evidence>
<name>A0A2A8CXI9_9BACT</name>
<evidence type="ECO:0000256" key="6">
    <source>
        <dbReference type="RuleBase" id="RU003512"/>
    </source>
</evidence>
<sequence length="325" mass="34982">MSGLLRLPSSLFRVVMMVIVSVFLWTGCVDGERSENDNPRVVATTSILADLVRSVGGDSVSVEGLMGPGVDPHLYKASEGDVTAMASADLIVYNGLDLEGKMTDVFAEMKQRGQPTTAVAREAMPDSLLLSSPDYAGNFDPHVWMDAQLWARAARHVSNELAAIDTARAQYYRNRAAAYADTLNQLDVELKSMIQRVQEDKRVLITSHDAFRYFGRAYGFEVRGLQGISTASEAGTADVQNLATFVAEREIPAIFVESSIPRRGIEAVREAVRAKGFDVAIGGTLYGDALGSPGTPAESYTGMLRSNVKTVTTALSPVPADTLAP</sequence>
<keyword evidence="3 6" id="KW-0813">Transport</keyword>
<organism evidence="7 8">
    <name type="scientific">Longibacter salinarum</name>
    <dbReference type="NCBI Taxonomy" id="1850348"/>
    <lineage>
        <taxon>Bacteria</taxon>
        <taxon>Pseudomonadati</taxon>
        <taxon>Rhodothermota</taxon>
        <taxon>Rhodothermia</taxon>
        <taxon>Rhodothermales</taxon>
        <taxon>Salisaetaceae</taxon>
        <taxon>Longibacter</taxon>
    </lineage>
</organism>
<dbReference type="GO" id="GO:0007155">
    <property type="term" value="P:cell adhesion"/>
    <property type="evidence" value="ECO:0007669"/>
    <property type="project" value="InterPro"/>
</dbReference>